<evidence type="ECO:0000256" key="6">
    <source>
        <dbReference type="ARBA" id="ARBA00023186"/>
    </source>
</evidence>
<dbReference type="STRING" id="35622.SAMN04489764_1973"/>
<dbReference type="GO" id="GO:0051082">
    <property type="term" value="F:unfolded protein binding"/>
    <property type="evidence" value="ECO:0007669"/>
    <property type="project" value="InterPro"/>
</dbReference>
<protein>
    <recommendedName>
        <fullName evidence="7">Chaperone protein DnaK</fullName>
    </recommendedName>
    <alternativeName>
        <fullName evidence="7">HSP70</fullName>
    </alternativeName>
    <alternativeName>
        <fullName evidence="7">Heat shock 70 kDa protein</fullName>
    </alternativeName>
    <alternativeName>
        <fullName evidence="7">Heat shock protein 70</fullName>
    </alternativeName>
</protein>
<keyword evidence="12" id="KW-1185">Reference proteome</keyword>
<dbReference type="GO" id="GO:0140662">
    <property type="term" value="F:ATP-dependent protein folding chaperone"/>
    <property type="evidence" value="ECO:0007669"/>
    <property type="project" value="InterPro"/>
</dbReference>
<evidence type="ECO:0000313" key="11">
    <source>
        <dbReference type="EMBL" id="SDQ75007.1"/>
    </source>
</evidence>
<dbReference type="Gene3D" id="1.20.1270.10">
    <property type="match status" value="1"/>
</dbReference>
<keyword evidence="5 7" id="KW-0346">Stress response</keyword>
<dbReference type="PROSITE" id="PS01036">
    <property type="entry name" value="HSP70_3"/>
    <property type="match status" value="1"/>
</dbReference>
<keyword evidence="6 7" id="KW-0143">Chaperone</keyword>
<dbReference type="PROSITE" id="PS00297">
    <property type="entry name" value="HSP70_1"/>
    <property type="match status" value="1"/>
</dbReference>
<feature type="region of interest" description="Disordered" evidence="10">
    <location>
        <begin position="579"/>
        <end position="621"/>
    </location>
</feature>
<comment type="similarity">
    <text evidence="1 7 8">Belongs to the heat shock protein 70 family.</text>
</comment>
<evidence type="ECO:0000256" key="1">
    <source>
        <dbReference type="ARBA" id="ARBA00007381"/>
    </source>
</evidence>
<dbReference type="InterPro" id="IPR029048">
    <property type="entry name" value="HSP70_C_sf"/>
</dbReference>
<dbReference type="FunFam" id="3.30.420.40:FF:000071">
    <property type="entry name" value="Molecular chaperone DnaK"/>
    <property type="match status" value="1"/>
</dbReference>
<dbReference type="Gene3D" id="3.30.420.40">
    <property type="match status" value="2"/>
</dbReference>
<dbReference type="NCBIfam" id="NF001413">
    <property type="entry name" value="PRK00290.1"/>
    <property type="match status" value="1"/>
</dbReference>
<dbReference type="PANTHER" id="PTHR19375">
    <property type="entry name" value="HEAT SHOCK PROTEIN 70KDA"/>
    <property type="match status" value="1"/>
</dbReference>
<dbReference type="Proteomes" id="UP000217103">
    <property type="component" value="Unassembled WGS sequence"/>
</dbReference>
<evidence type="ECO:0000256" key="3">
    <source>
        <dbReference type="ARBA" id="ARBA00022741"/>
    </source>
</evidence>
<dbReference type="SUPFAM" id="SSF53067">
    <property type="entry name" value="Actin-like ATPase domain"/>
    <property type="match status" value="2"/>
</dbReference>
<evidence type="ECO:0000256" key="7">
    <source>
        <dbReference type="HAMAP-Rule" id="MF_00332"/>
    </source>
</evidence>
<dbReference type="FunFam" id="1.20.1270.10:FF:000001">
    <property type="entry name" value="Molecular chaperone DnaK"/>
    <property type="match status" value="1"/>
</dbReference>
<dbReference type="Gene3D" id="2.60.34.10">
    <property type="entry name" value="Substrate Binding Domain Of DNAk, Chain A, domain 1"/>
    <property type="match status" value="1"/>
</dbReference>
<evidence type="ECO:0000256" key="4">
    <source>
        <dbReference type="ARBA" id="ARBA00022840"/>
    </source>
</evidence>
<gene>
    <name evidence="7" type="primary">dnaK</name>
    <name evidence="11" type="ORF">SAMN04489764_1973</name>
</gene>
<dbReference type="FunFam" id="2.60.34.10:FF:000014">
    <property type="entry name" value="Chaperone protein DnaK HSP70"/>
    <property type="match status" value="1"/>
</dbReference>
<feature type="coiled-coil region" evidence="9">
    <location>
        <begin position="227"/>
        <end position="254"/>
    </location>
</feature>
<dbReference type="PROSITE" id="PS00329">
    <property type="entry name" value="HSP70_2"/>
    <property type="match status" value="1"/>
</dbReference>
<sequence length="621" mass="67160">MARAVGIDLGTTNSVVSILEGGEPTVIANAQGSRTTPSVVAFAKNGEVLVGEVAKRQAVTNVDRTIRSVKREMGTNWKKEIDGKEFTPQQISAFVLQKLKQDAEAYLGEKITDAVITVPAYFNDAQRQATKEAGQIAGLNVLRIINEPTSAALAYGLDKEKDQTILVFDLGGGTFDVSLLDVGQEDGHGFVEVRATSGDNHLGGDDWDQRIVDEMVNRFKNAHGVDLSKDKMAMQRLREAAEKAKIELSAQSETTINLPYITASSEGPLHLDEKLTRAEFQRLTADLLERCKGPFNQVIKDAGIKVSDISHVVLVGGSTRMPAVVDLVRELTGGKEPNKGVNPDEVVAVGAALQAGVLKGEVKDVLLLDVTPLSLGIETKGGIFTKIIERNTTIPTKRSEVFTTAEDNQPSVQIQVYQGEREIAAYNKKLATFELTGIAPAPRGVPQIEVTFDIDANGIVNVSAKDLGTGKEQSMTITGGSALPKEEIERMQREAEQYAEEDRKRREEAETRNNADALAYQTEKFLRENEDKVPADVKSEVESSLSDLKKALEGTDVAQIRNAAEKLATVSQKMGSAIYAQQQAQQSGDSAGQSDAGSAGKADEDVVEAEIVDEDQPKRDQ</sequence>
<dbReference type="FunFam" id="3.90.640.10:FF:000003">
    <property type="entry name" value="Molecular chaperone DnaK"/>
    <property type="match status" value="1"/>
</dbReference>
<dbReference type="InterPro" id="IPR018181">
    <property type="entry name" value="Heat_shock_70_CS"/>
</dbReference>
<comment type="function">
    <text evidence="7">Acts as a chaperone.</text>
</comment>
<reference evidence="11 12" key="1">
    <citation type="submission" date="2016-10" db="EMBL/GenBank/DDBJ databases">
        <authorList>
            <person name="de Groot N.N."/>
        </authorList>
    </citation>
    <scope>NUCLEOTIDE SEQUENCE [LARGE SCALE GENOMIC DNA]</scope>
    <source>
        <strain evidence="11 12">DSM 43794</strain>
    </source>
</reference>
<name>A0A1H1DET5_9ACTN</name>
<evidence type="ECO:0000256" key="9">
    <source>
        <dbReference type="SAM" id="Coils"/>
    </source>
</evidence>
<dbReference type="PRINTS" id="PR00301">
    <property type="entry name" value="HEATSHOCK70"/>
</dbReference>
<dbReference type="InterPro" id="IPR012725">
    <property type="entry name" value="Chaperone_DnaK"/>
</dbReference>
<keyword evidence="3 7" id="KW-0547">Nucleotide-binding</keyword>
<feature type="compositionally biased region" description="Basic and acidic residues" evidence="10">
    <location>
        <begin position="491"/>
        <end position="513"/>
    </location>
</feature>
<keyword evidence="9" id="KW-0175">Coiled coil</keyword>
<evidence type="ECO:0000256" key="10">
    <source>
        <dbReference type="SAM" id="MobiDB-lite"/>
    </source>
</evidence>
<dbReference type="CDD" id="cd10234">
    <property type="entry name" value="ASKHA_NBD_HSP70_DnaK-like"/>
    <property type="match status" value="1"/>
</dbReference>
<keyword evidence="2 7" id="KW-0597">Phosphoprotein</keyword>
<dbReference type="Pfam" id="PF00012">
    <property type="entry name" value="HSP70"/>
    <property type="match status" value="2"/>
</dbReference>
<evidence type="ECO:0000256" key="5">
    <source>
        <dbReference type="ARBA" id="ARBA00023016"/>
    </source>
</evidence>
<dbReference type="RefSeq" id="WP_093258749.1">
    <property type="nucleotide sequence ID" value="NZ_FNKK01000002.1"/>
</dbReference>
<dbReference type="InterPro" id="IPR013126">
    <property type="entry name" value="Hsp_70_fam"/>
</dbReference>
<dbReference type="HAMAP" id="MF_00332">
    <property type="entry name" value="DnaK"/>
    <property type="match status" value="1"/>
</dbReference>
<feature type="compositionally biased region" description="Low complexity" evidence="10">
    <location>
        <begin position="580"/>
        <end position="600"/>
    </location>
</feature>
<dbReference type="InterPro" id="IPR029047">
    <property type="entry name" value="HSP70_peptide-bd_sf"/>
</dbReference>
<accession>A0A1H1DET5</accession>
<evidence type="ECO:0000313" key="12">
    <source>
        <dbReference type="Proteomes" id="UP000217103"/>
    </source>
</evidence>
<comment type="induction">
    <text evidence="7">By stress conditions e.g. heat shock.</text>
</comment>
<proteinExistence type="evidence at transcript level"/>
<keyword evidence="4 7" id="KW-0067">ATP-binding</keyword>
<feature type="compositionally biased region" description="Acidic residues" evidence="10">
    <location>
        <begin position="605"/>
        <end position="614"/>
    </location>
</feature>
<feature type="modified residue" description="Phosphothreonine; by autocatalysis" evidence="7">
    <location>
        <position position="174"/>
    </location>
</feature>
<dbReference type="EMBL" id="FNKK01000002">
    <property type="protein sequence ID" value="SDQ75007.1"/>
    <property type="molecule type" value="Genomic_DNA"/>
</dbReference>
<evidence type="ECO:0000256" key="8">
    <source>
        <dbReference type="RuleBase" id="RU003322"/>
    </source>
</evidence>
<dbReference type="GO" id="GO:0005524">
    <property type="term" value="F:ATP binding"/>
    <property type="evidence" value="ECO:0007669"/>
    <property type="project" value="UniProtKB-UniRule"/>
</dbReference>
<dbReference type="OrthoDB" id="9766019at2"/>
<dbReference type="Gene3D" id="3.90.640.10">
    <property type="entry name" value="Actin, Chain A, domain 4"/>
    <property type="match status" value="1"/>
</dbReference>
<organism evidence="11 12">
    <name type="scientific">Thermostaphylospora chromogena</name>
    <dbReference type="NCBI Taxonomy" id="35622"/>
    <lineage>
        <taxon>Bacteria</taxon>
        <taxon>Bacillati</taxon>
        <taxon>Actinomycetota</taxon>
        <taxon>Actinomycetes</taxon>
        <taxon>Streptosporangiales</taxon>
        <taxon>Thermomonosporaceae</taxon>
        <taxon>Thermostaphylospora</taxon>
    </lineage>
</organism>
<dbReference type="SUPFAM" id="SSF100920">
    <property type="entry name" value="Heat shock protein 70kD (HSP70), peptide-binding domain"/>
    <property type="match status" value="1"/>
</dbReference>
<dbReference type="NCBIfam" id="TIGR02350">
    <property type="entry name" value="prok_dnaK"/>
    <property type="match status" value="1"/>
</dbReference>
<feature type="region of interest" description="Disordered" evidence="10">
    <location>
        <begin position="491"/>
        <end position="518"/>
    </location>
</feature>
<dbReference type="InterPro" id="IPR043129">
    <property type="entry name" value="ATPase_NBD"/>
</dbReference>
<evidence type="ECO:0000256" key="2">
    <source>
        <dbReference type="ARBA" id="ARBA00022553"/>
    </source>
</evidence>
<dbReference type="AlphaFoldDB" id="A0A1H1DET5"/>